<protein>
    <submittedName>
        <fullName evidence="2">Uncharacterized protein</fullName>
    </submittedName>
</protein>
<dbReference type="RefSeq" id="WP_114462256.1">
    <property type="nucleotide sequence ID" value="NZ_QPIW01000014.1"/>
</dbReference>
<feature type="region of interest" description="Disordered" evidence="1">
    <location>
        <begin position="87"/>
        <end position="111"/>
    </location>
</feature>
<dbReference type="EMBL" id="QPIW01000014">
    <property type="protein sequence ID" value="RDB04661.1"/>
    <property type="molecule type" value="Genomic_DNA"/>
</dbReference>
<gene>
    <name evidence="2" type="ORF">DVG78_17010</name>
</gene>
<reference evidence="2 3" key="1">
    <citation type="submission" date="2018-07" db="EMBL/GenBank/DDBJ databases">
        <title>Genome analysis of Runella aurantiaca.</title>
        <authorList>
            <person name="Yang X."/>
        </authorList>
    </citation>
    <scope>NUCLEOTIDE SEQUENCE [LARGE SCALE GENOMIC DNA]</scope>
    <source>
        <strain evidence="2 3">YX9</strain>
    </source>
</reference>
<accession>A0A369I4D4</accession>
<dbReference type="AlphaFoldDB" id="A0A369I4D4"/>
<feature type="compositionally biased region" description="Basic and acidic residues" evidence="1">
    <location>
        <begin position="29"/>
        <end position="51"/>
    </location>
</feature>
<keyword evidence="3" id="KW-1185">Reference proteome</keyword>
<feature type="compositionally biased region" description="Acidic residues" evidence="1">
    <location>
        <begin position="52"/>
        <end position="67"/>
    </location>
</feature>
<feature type="compositionally biased region" description="Basic and acidic residues" evidence="1">
    <location>
        <begin position="1"/>
        <end position="13"/>
    </location>
</feature>
<evidence type="ECO:0000313" key="3">
    <source>
        <dbReference type="Proteomes" id="UP000253141"/>
    </source>
</evidence>
<evidence type="ECO:0000313" key="2">
    <source>
        <dbReference type="EMBL" id="RDB04661.1"/>
    </source>
</evidence>
<organism evidence="2 3">
    <name type="scientific">Runella aurantiaca</name>
    <dbReference type="NCBI Taxonomy" id="2282308"/>
    <lineage>
        <taxon>Bacteria</taxon>
        <taxon>Pseudomonadati</taxon>
        <taxon>Bacteroidota</taxon>
        <taxon>Cytophagia</taxon>
        <taxon>Cytophagales</taxon>
        <taxon>Spirosomataceae</taxon>
        <taxon>Runella</taxon>
    </lineage>
</organism>
<feature type="region of interest" description="Disordered" evidence="1">
    <location>
        <begin position="1"/>
        <end position="75"/>
    </location>
</feature>
<dbReference type="OrthoDB" id="680877at2"/>
<comment type="caution">
    <text evidence="2">The sequence shown here is derived from an EMBL/GenBank/DDBJ whole genome shotgun (WGS) entry which is preliminary data.</text>
</comment>
<sequence>MATKKNDNDKNEREEEFPGYPLYPASEDIYNRATKESDLDPEDLTQRKSENDEVGEWNEKDFEDDISGGDLDIPGAELDDELEAIGSEDEENNYYSLGGDNHIDLEEQNDA</sequence>
<proteinExistence type="predicted"/>
<dbReference type="Proteomes" id="UP000253141">
    <property type="component" value="Unassembled WGS sequence"/>
</dbReference>
<name>A0A369I4D4_9BACT</name>
<evidence type="ECO:0000256" key="1">
    <source>
        <dbReference type="SAM" id="MobiDB-lite"/>
    </source>
</evidence>